<organism evidence="2">
    <name type="scientific">Nicotiana tabacum</name>
    <name type="common">Common tobacco</name>
    <dbReference type="NCBI Taxonomy" id="4097"/>
    <lineage>
        <taxon>Eukaryota</taxon>
        <taxon>Viridiplantae</taxon>
        <taxon>Streptophyta</taxon>
        <taxon>Embryophyta</taxon>
        <taxon>Tracheophyta</taxon>
        <taxon>Spermatophyta</taxon>
        <taxon>Magnoliopsida</taxon>
        <taxon>eudicotyledons</taxon>
        <taxon>Gunneridae</taxon>
        <taxon>Pentapetalae</taxon>
        <taxon>asterids</taxon>
        <taxon>lamiids</taxon>
        <taxon>Solanales</taxon>
        <taxon>Solanaceae</taxon>
        <taxon>Nicotianoideae</taxon>
        <taxon>Nicotianeae</taxon>
        <taxon>Nicotiana</taxon>
    </lineage>
</organism>
<evidence type="ECO:0000313" key="2">
    <source>
        <dbReference type="RefSeq" id="XP_016506929.1"/>
    </source>
</evidence>
<sequence>MENNLVLKTDNNDSDGEDDDMAYLTKRFQKMVRRNGGIPKRGSSSQTKATKRNQVPDKQLKRKDATDNIVKQALTAWGDSSSESEEDDDQAKSDNDEDDDDDDEVHFLDVQRNLKSYSPKKLMSLANVLIDAYHSLINDKDVLTMELREVAQSRDDLVVVVVDLKETIESLKKEKMP</sequence>
<protein>
    <submittedName>
        <fullName evidence="2">Protein BFR2-like</fullName>
    </submittedName>
</protein>
<feature type="compositionally biased region" description="Acidic residues" evidence="1">
    <location>
        <begin position="82"/>
        <end position="103"/>
    </location>
</feature>
<feature type="region of interest" description="Disordered" evidence="1">
    <location>
        <begin position="1"/>
        <end position="103"/>
    </location>
</feature>
<reference evidence="2" key="1">
    <citation type="submission" date="2025-08" db="UniProtKB">
        <authorList>
            <consortium name="RefSeq"/>
        </authorList>
    </citation>
    <scope>IDENTIFICATION</scope>
</reference>
<dbReference type="KEGG" id="nta:107824644"/>
<evidence type="ECO:0000256" key="1">
    <source>
        <dbReference type="SAM" id="MobiDB-lite"/>
    </source>
</evidence>
<dbReference type="PaxDb" id="4097-A0A1S4D0Y3"/>
<accession>A0A1S4D0Y3</accession>
<feature type="compositionally biased region" description="Acidic residues" evidence="1">
    <location>
        <begin position="12"/>
        <end position="21"/>
    </location>
</feature>
<dbReference type="AlphaFoldDB" id="A0A1S4D0Y3"/>
<name>A0A1S4D0Y3_TOBAC</name>
<feature type="compositionally biased region" description="Basic and acidic residues" evidence="1">
    <location>
        <begin position="54"/>
        <end position="66"/>
    </location>
</feature>
<dbReference type="RefSeq" id="XP_016506929.1">
    <property type="nucleotide sequence ID" value="XM_016651443.1"/>
</dbReference>
<dbReference type="OrthoDB" id="1328537at2759"/>
<gene>
    <name evidence="2" type="primary">LOC107824644</name>
</gene>
<proteinExistence type="predicted"/>